<name>A0AAE1PZ45_9EUCA</name>
<dbReference type="AlphaFoldDB" id="A0AAE1PZ45"/>
<keyword evidence="4" id="KW-1185">Reference proteome</keyword>
<evidence type="ECO:0000313" key="3">
    <source>
        <dbReference type="EMBL" id="KAK4315507.1"/>
    </source>
</evidence>
<dbReference type="SUPFAM" id="SSF56935">
    <property type="entry name" value="Porins"/>
    <property type="match status" value="1"/>
</dbReference>
<dbReference type="EMBL" id="JAWZYT010001111">
    <property type="protein sequence ID" value="KAK4315507.1"/>
    <property type="molecule type" value="Genomic_DNA"/>
</dbReference>
<evidence type="ECO:0000256" key="2">
    <source>
        <dbReference type="SAM" id="SignalP"/>
    </source>
</evidence>
<keyword evidence="2" id="KW-0732">Signal</keyword>
<evidence type="ECO:0000256" key="1">
    <source>
        <dbReference type="SAM" id="MobiDB-lite"/>
    </source>
</evidence>
<sequence>MKRQLCHVFSSFLMLLLVLVLVAGSVSAGTLPRDEQVVHPNRVLTLGPDDLLTWGPDDLLFLPEDNLQRLVVLDPTLTLTNDEDESVEVDLDSPADLTEDEPYQEDTQGHNTDQGHRHQRRSRRQTTVGGNVDVQNSRGGRRISGSVNLGHTWDKKHTVTGTFGLDHTKIPGLPSQRDYSAGLGYTFNPNKRTSLNLGVNKNWGASGSSHSFGAGITHTFGRKKRSPGRVKVKCRSNGRHKIKTRGDVSAEVIKAAIAACDTQ</sequence>
<gene>
    <name evidence="3" type="ORF">Pmani_013268</name>
</gene>
<comment type="caution">
    <text evidence="3">The sequence shown here is derived from an EMBL/GenBank/DDBJ whole genome shotgun (WGS) entry which is preliminary data.</text>
</comment>
<feature type="signal peptide" evidence="2">
    <location>
        <begin position="1"/>
        <end position="28"/>
    </location>
</feature>
<feature type="region of interest" description="Disordered" evidence="1">
    <location>
        <begin position="82"/>
        <end position="148"/>
    </location>
</feature>
<proteinExistence type="predicted"/>
<feature type="chain" id="PRO_5042017902" evidence="2">
    <location>
        <begin position="29"/>
        <end position="263"/>
    </location>
</feature>
<protein>
    <submittedName>
        <fullName evidence="3">Uncharacterized protein</fullName>
    </submittedName>
</protein>
<organism evidence="3 4">
    <name type="scientific">Petrolisthes manimaculis</name>
    <dbReference type="NCBI Taxonomy" id="1843537"/>
    <lineage>
        <taxon>Eukaryota</taxon>
        <taxon>Metazoa</taxon>
        <taxon>Ecdysozoa</taxon>
        <taxon>Arthropoda</taxon>
        <taxon>Crustacea</taxon>
        <taxon>Multicrustacea</taxon>
        <taxon>Malacostraca</taxon>
        <taxon>Eumalacostraca</taxon>
        <taxon>Eucarida</taxon>
        <taxon>Decapoda</taxon>
        <taxon>Pleocyemata</taxon>
        <taxon>Anomura</taxon>
        <taxon>Galatheoidea</taxon>
        <taxon>Porcellanidae</taxon>
        <taxon>Petrolisthes</taxon>
    </lineage>
</organism>
<feature type="compositionally biased region" description="Acidic residues" evidence="1">
    <location>
        <begin position="82"/>
        <end position="104"/>
    </location>
</feature>
<accession>A0AAE1PZ45</accession>
<evidence type="ECO:0000313" key="4">
    <source>
        <dbReference type="Proteomes" id="UP001292094"/>
    </source>
</evidence>
<dbReference type="InterPro" id="IPR036709">
    <property type="entry name" value="Autotransporte_beta_dom_sf"/>
</dbReference>
<dbReference type="Gene3D" id="2.40.128.130">
    <property type="entry name" value="Autotransporter beta-domain"/>
    <property type="match status" value="1"/>
</dbReference>
<reference evidence="3" key="1">
    <citation type="submission" date="2023-11" db="EMBL/GenBank/DDBJ databases">
        <title>Genome assemblies of two species of porcelain crab, Petrolisthes cinctipes and Petrolisthes manimaculis (Anomura: Porcellanidae).</title>
        <authorList>
            <person name="Angst P."/>
        </authorList>
    </citation>
    <scope>NUCLEOTIDE SEQUENCE</scope>
    <source>
        <strain evidence="3">PB745_02</strain>
        <tissue evidence="3">Gill</tissue>
    </source>
</reference>
<dbReference type="Proteomes" id="UP001292094">
    <property type="component" value="Unassembled WGS sequence"/>
</dbReference>